<dbReference type="InterPro" id="IPR051057">
    <property type="entry name" value="PI-PLC_domain"/>
</dbReference>
<dbReference type="PANTHER" id="PTHR13593">
    <property type="match status" value="1"/>
</dbReference>
<dbReference type="AlphaFoldDB" id="A0A8S3XMC5"/>
<comment type="caution">
    <text evidence="2">The sequence shown here is derived from an EMBL/GenBank/DDBJ whole genome shotgun (WGS) entry which is preliminary data.</text>
</comment>
<organism evidence="2 3">
    <name type="scientific">Parnassius apollo</name>
    <name type="common">Apollo butterfly</name>
    <name type="synonym">Papilio apollo</name>
    <dbReference type="NCBI Taxonomy" id="110799"/>
    <lineage>
        <taxon>Eukaryota</taxon>
        <taxon>Metazoa</taxon>
        <taxon>Ecdysozoa</taxon>
        <taxon>Arthropoda</taxon>
        <taxon>Hexapoda</taxon>
        <taxon>Insecta</taxon>
        <taxon>Pterygota</taxon>
        <taxon>Neoptera</taxon>
        <taxon>Endopterygota</taxon>
        <taxon>Lepidoptera</taxon>
        <taxon>Glossata</taxon>
        <taxon>Ditrysia</taxon>
        <taxon>Papilionoidea</taxon>
        <taxon>Papilionidae</taxon>
        <taxon>Parnassiinae</taxon>
        <taxon>Parnassini</taxon>
        <taxon>Parnassius</taxon>
        <taxon>Parnassius</taxon>
    </lineage>
</organism>
<evidence type="ECO:0000256" key="1">
    <source>
        <dbReference type="SAM" id="Phobius"/>
    </source>
</evidence>
<reference evidence="2" key="1">
    <citation type="submission" date="2021-04" db="EMBL/GenBank/DDBJ databases">
        <authorList>
            <person name="Tunstrom K."/>
        </authorList>
    </citation>
    <scope>NUCLEOTIDE SEQUENCE</scope>
</reference>
<keyword evidence="1" id="KW-0472">Membrane</keyword>
<name>A0A8S3XMC5_PARAO</name>
<dbReference type="OrthoDB" id="1046782at2759"/>
<dbReference type="EMBL" id="CAJQZP010001196">
    <property type="protein sequence ID" value="CAG5028280.1"/>
    <property type="molecule type" value="Genomic_DNA"/>
</dbReference>
<feature type="transmembrane region" description="Helical" evidence="1">
    <location>
        <begin position="54"/>
        <end position="73"/>
    </location>
</feature>
<accession>A0A8S3XMC5</accession>
<keyword evidence="1" id="KW-0812">Transmembrane</keyword>
<protein>
    <submittedName>
        <fullName evidence="2">(apollo) hypothetical protein</fullName>
    </submittedName>
</protein>
<dbReference type="GO" id="GO:0008081">
    <property type="term" value="F:phosphoric diester hydrolase activity"/>
    <property type="evidence" value="ECO:0007669"/>
    <property type="project" value="TreeGrafter"/>
</dbReference>
<keyword evidence="1" id="KW-1133">Transmembrane helix</keyword>
<keyword evidence="3" id="KW-1185">Reference proteome</keyword>
<evidence type="ECO:0000313" key="3">
    <source>
        <dbReference type="Proteomes" id="UP000691718"/>
    </source>
</evidence>
<dbReference type="Proteomes" id="UP000691718">
    <property type="component" value="Unassembled WGS sequence"/>
</dbReference>
<evidence type="ECO:0000313" key="2">
    <source>
        <dbReference type="EMBL" id="CAG5028280.1"/>
    </source>
</evidence>
<sequence>MEYKETVNHAMCGEQDANISVCFAIATVNCSERMPNHCSVTQSVAREPPIDMAAPWYAVVILAATVLGASITLRVMPLRTPSSESVITNRIVRNLKRVSTEKKTVEKSTCGRVWVTVHSPEIKLTNGGEIIDAVELNWDFNDCSNTPRQIGLFNNQPVSWSNALVIYPIQSADGHIVTKIPLGAGALPAGWESSAGAGGPNCLWPWAGAGDADIQAYNCLKIQPTWMEDNAAKINMLRIGELVIPGTHNAGAWRFDTEISTVTRDSFVLCQDRSIWAQLVHGIRYLDFRIAYYEFYPNKDDRYWLNHNLIRVRPLVPLLKEIRAFLDVTKEVVFLDAHHFPVGFYEPDGSPIRSVHAGLLEIVQRELGPHLAPADRFATAIGTRGPTLQTLLDADKRLLFSYVDNSVVSENSWLWPILPHLWANTNNPSELFQYLDEAISMSPHPNARSPLYSAMAQTTPTVLDILLLRGSLRTNADAVNRNVTARLVTHWRQQANIVCTDFFLANDVIDLSIALSNERGARL</sequence>
<proteinExistence type="predicted"/>
<dbReference type="PANTHER" id="PTHR13593:SF103">
    <property type="entry name" value="RE10370P"/>
    <property type="match status" value="1"/>
</dbReference>
<gene>
    <name evidence="2" type="ORF">PAPOLLO_LOCUS19013</name>
</gene>